<sequence length="704" mass="76431">MSKVMAIYSSGHLKSVASKALLLPDIAPIMKTLTQILALSFLLLLGCKKYVVNEKPIANPGTADMVVPDGFSYETTKNVEVNIQVSDLENRPLAYKSVRFYSKDPVDGGVLLGKGYTDPQGNLKSWLHVPTYLNEVFVQLGFVGFANNQTVGINNGKLNITFGGSQKANRQFASNASARWKSGNAKTRIGSSNFFLMSTYDANGVPANLEVPGDVVSTDLLNDINGALPNSGGDAPNVAASGATDATIVELSQVWVTFISEGAGFTNSLGFYVYDTDNPPASPNDIDSIFVIFPNASLLNSGGGLQAGDKVCLGIFPAGVSIGWVLLQNAFKNNQVLTDRTKLYSNNEWNPETVDSLRPHNVQLLDPNRQLVVVGFEDVNRQNPSCDNDFNDCIFYYTANPFTGLDKTGLYGLVPCDDSDNDGVDDCNDDYPNDPARVADTEYQGTLAYEDLWPHEGDYDFNDMVFDYTLTQTTNASNEVVDIFGTFTLKANGAGFNNGFGIQLDNVAPGDIASSSLSLNGNATGSQELGNTFATFLLFENAKVHMKPTSDFVNTVVGAPYVNPVTFDLSIGFSTPQPLGDIGFPPYNPFIYVNKPNEPVVRGREVHLPDLVPTSMVDHSYFGVGDDDTDIVTGKYYKTVTNLPWGLHIPGGGFDYPRETEDIRDAYLNFVNWAQSGGQQNADWYLDISGNRVSSRIYTPPVNP</sequence>
<evidence type="ECO:0000313" key="4">
    <source>
        <dbReference type="Proteomes" id="UP000321168"/>
    </source>
</evidence>
<feature type="domain" description="DUF4842" evidence="2">
    <location>
        <begin position="478"/>
        <end position="685"/>
    </location>
</feature>
<protein>
    <submittedName>
        <fullName evidence="3">LruC domain-containing protein</fullName>
    </submittedName>
</protein>
<accession>A0A5C6V250</accession>
<dbReference type="Pfam" id="PF16130">
    <property type="entry name" value="DUF4842"/>
    <property type="match status" value="1"/>
</dbReference>
<dbReference type="InterPro" id="IPR031025">
    <property type="entry name" value="LruC_dom"/>
</dbReference>
<name>A0A5C6V250_9FLAO</name>
<reference evidence="3 4" key="1">
    <citation type="submission" date="2019-08" db="EMBL/GenBank/DDBJ databases">
        <title>Genome of Luteibaculum oceani JCM 18817.</title>
        <authorList>
            <person name="Bowman J.P."/>
        </authorList>
    </citation>
    <scope>NUCLEOTIDE SEQUENCE [LARGE SCALE GENOMIC DNA]</scope>
    <source>
        <strain evidence="3 4">JCM 18817</strain>
    </source>
</reference>
<evidence type="ECO:0000259" key="2">
    <source>
        <dbReference type="Pfam" id="PF16130"/>
    </source>
</evidence>
<evidence type="ECO:0000259" key="1">
    <source>
        <dbReference type="Pfam" id="PF13448"/>
    </source>
</evidence>
<dbReference type="NCBIfam" id="TIGR04456">
    <property type="entry name" value="LruC_dom"/>
    <property type="match status" value="1"/>
</dbReference>
<dbReference type="InterPro" id="IPR025193">
    <property type="entry name" value="DUF4114"/>
</dbReference>
<dbReference type="Proteomes" id="UP000321168">
    <property type="component" value="Unassembled WGS sequence"/>
</dbReference>
<dbReference type="Pfam" id="PF13448">
    <property type="entry name" value="DUF4114"/>
    <property type="match status" value="1"/>
</dbReference>
<keyword evidence="4" id="KW-1185">Reference proteome</keyword>
<evidence type="ECO:0000313" key="3">
    <source>
        <dbReference type="EMBL" id="TXC78890.1"/>
    </source>
</evidence>
<dbReference type="AlphaFoldDB" id="A0A5C6V250"/>
<gene>
    <name evidence="3" type="ORF">FRX97_06660</name>
</gene>
<comment type="caution">
    <text evidence="3">The sequence shown here is derived from an EMBL/GenBank/DDBJ whole genome shotgun (WGS) entry which is preliminary data.</text>
</comment>
<organism evidence="3 4">
    <name type="scientific">Luteibaculum oceani</name>
    <dbReference type="NCBI Taxonomy" id="1294296"/>
    <lineage>
        <taxon>Bacteria</taxon>
        <taxon>Pseudomonadati</taxon>
        <taxon>Bacteroidota</taxon>
        <taxon>Flavobacteriia</taxon>
        <taxon>Flavobacteriales</taxon>
        <taxon>Luteibaculaceae</taxon>
        <taxon>Luteibaculum</taxon>
    </lineage>
</organism>
<dbReference type="InterPro" id="IPR032295">
    <property type="entry name" value="DUF4842"/>
</dbReference>
<feature type="domain" description="DUF4114" evidence="1">
    <location>
        <begin position="316"/>
        <end position="399"/>
    </location>
</feature>
<dbReference type="EMBL" id="VORB01000005">
    <property type="protein sequence ID" value="TXC78890.1"/>
    <property type="molecule type" value="Genomic_DNA"/>
</dbReference>
<proteinExistence type="predicted"/>